<accession>K9GQG4</accession>
<dbReference type="PATRIC" id="fig|1238182.3.peg.3405"/>
<reference evidence="2 3" key="1">
    <citation type="journal article" date="2013" name="Genome Announc.">
        <title>Draft Genome Sequence of an Alphaproteobacterium, Caenispirillum salinarum AK4(T), Isolated from a Solar Saltern.</title>
        <authorList>
            <person name="Khatri I."/>
            <person name="Singh A."/>
            <person name="Korpole S."/>
            <person name="Pinnaka A.K."/>
            <person name="Subramanian S."/>
        </authorList>
    </citation>
    <scope>NUCLEOTIDE SEQUENCE [LARGE SCALE GENOMIC DNA]</scope>
    <source>
        <strain evidence="2 3">AK4</strain>
    </source>
</reference>
<keyword evidence="1" id="KW-0472">Membrane</keyword>
<feature type="transmembrane region" description="Helical" evidence="1">
    <location>
        <begin position="65"/>
        <end position="85"/>
    </location>
</feature>
<dbReference type="STRING" id="1238182.C882_1191"/>
<name>K9GQG4_9PROT</name>
<dbReference type="EMBL" id="ANHY01000017">
    <property type="protein sequence ID" value="EKV28190.1"/>
    <property type="molecule type" value="Genomic_DNA"/>
</dbReference>
<feature type="transmembrane region" description="Helical" evidence="1">
    <location>
        <begin position="105"/>
        <end position="124"/>
    </location>
</feature>
<sequence>MAAIIPYLIASMVIGVFVAAFMGLGIVATARRVITVVRATMDAMRAPELTEDERETRVQRAGIRLLGLSTSLALRSVAALGAALMPVVIADTLGLAPHRIVMDRILSVEVLVSGTLIVFIGIYWSRRREWLKS</sequence>
<evidence type="ECO:0000313" key="3">
    <source>
        <dbReference type="Proteomes" id="UP000009881"/>
    </source>
</evidence>
<dbReference type="RefSeq" id="WP_009541847.1">
    <property type="nucleotide sequence ID" value="NZ_ANHY01000017.1"/>
</dbReference>
<evidence type="ECO:0008006" key="4">
    <source>
        <dbReference type="Google" id="ProtNLM"/>
    </source>
</evidence>
<feature type="transmembrane region" description="Helical" evidence="1">
    <location>
        <begin position="6"/>
        <end position="28"/>
    </location>
</feature>
<evidence type="ECO:0000256" key="1">
    <source>
        <dbReference type="SAM" id="Phobius"/>
    </source>
</evidence>
<proteinExistence type="predicted"/>
<keyword evidence="1" id="KW-0812">Transmembrane</keyword>
<dbReference type="AlphaFoldDB" id="K9GQG4"/>
<gene>
    <name evidence="2" type="ORF">C882_1191</name>
</gene>
<keyword evidence="3" id="KW-1185">Reference proteome</keyword>
<evidence type="ECO:0000313" key="2">
    <source>
        <dbReference type="EMBL" id="EKV28190.1"/>
    </source>
</evidence>
<keyword evidence="1" id="KW-1133">Transmembrane helix</keyword>
<protein>
    <recommendedName>
        <fullName evidence="4">DUF2721 domain-containing protein</fullName>
    </recommendedName>
</protein>
<dbReference type="Proteomes" id="UP000009881">
    <property type="component" value="Unassembled WGS sequence"/>
</dbReference>
<comment type="caution">
    <text evidence="2">The sequence shown here is derived from an EMBL/GenBank/DDBJ whole genome shotgun (WGS) entry which is preliminary data.</text>
</comment>
<organism evidence="2 3">
    <name type="scientific">Caenispirillum salinarum AK4</name>
    <dbReference type="NCBI Taxonomy" id="1238182"/>
    <lineage>
        <taxon>Bacteria</taxon>
        <taxon>Pseudomonadati</taxon>
        <taxon>Pseudomonadota</taxon>
        <taxon>Alphaproteobacteria</taxon>
        <taxon>Rhodospirillales</taxon>
        <taxon>Novispirillaceae</taxon>
        <taxon>Caenispirillum</taxon>
    </lineage>
</organism>